<dbReference type="EMBL" id="CACVKT020010008">
    <property type="protein sequence ID" value="CAC5424376.1"/>
    <property type="molecule type" value="Genomic_DNA"/>
</dbReference>
<evidence type="ECO:0008006" key="3">
    <source>
        <dbReference type="Google" id="ProtNLM"/>
    </source>
</evidence>
<sequence>MANFFYEYLIQKAKTVIGGCTAEENLDYQVEQVIKELRKEAEEKLTIGKENYEEFIKESDLKDVMIQWSRSRKIQLELNKDSHLTETEKEISDLKNEQKEAIIQSKEKIKYESEINEQARQVAIELQGKQANDETIIKKFEDIWRNFFQPFSSSVKELEYENFVKEKIEQSVWQIKKPLIGLIKKPKEGHNYESMTCLVGSMNADEFKIGEHIDVTTLVDFLADDRKYQESAVDVTNTIFQRIDNELCRITSEDRRFNVKCVSDIIKIIDEIIDDNNAKKYKQLNFNLMNPYNALVTTHVVRYITIFLTRNEKDYIKRHSLKCRLENYKETALELFRGVVDKETEDMIAANFFQNVLVEKVTQRVLDLKPLDVHSCMLDKYSAKKCCVMKEVMKDLAKQKDFNNCFQYIMDPISFVEKWLTENMLTTIFNKKQSGVSEYEQFANNYIRKIFEETKNKTQMTTQQCKDFSKLSIKEWIKRFCTNLSSSNILPVSEDLFVHVMKREKTDIFNFEATVMNKFNQIENVIRDKFRETTSQNVKWRKNPISGVMRDLWGCKAKCPFCFEPCTNTNPNHYDEKIRHQCLQHRVQGLSGRHWVTSQKLILKFCNTGIQENDFTFLVKENRMKFQNYQDLFPEWYIEPTMDTSKYWIWLLCHFKQEFETRHGKKFVDIPENWKQITEDEALESLEETDDFSSGCFPSFTGNHMKGEYISNAELFGRTQQIWI</sequence>
<protein>
    <recommendedName>
        <fullName evidence="3">VLIG-type G domain-containing protein</fullName>
    </recommendedName>
</protein>
<proteinExistence type="predicted"/>
<organism evidence="1 2">
    <name type="scientific">Mytilus coruscus</name>
    <name type="common">Sea mussel</name>
    <dbReference type="NCBI Taxonomy" id="42192"/>
    <lineage>
        <taxon>Eukaryota</taxon>
        <taxon>Metazoa</taxon>
        <taxon>Spiralia</taxon>
        <taxon>Lophotrochozoa</taxon>
        <taxon>Mollusca</taxon>
        <taxon>Bivalvia</taxon>
        <taxon>Autobranchia</taxon>
        <taxon>Pteriomorphia</taxon>
        <taxon>Mytilida</taxon>
        <taxon>Mytiloidea</taxon>
        <taxon>Mytilidae</taxon>
        <taxon>Mytilinae</taxon>
        <taxon>Mytilus</taxon>
    </lineage>
</organism>
<gene>
    <name evidence="1" type="ORF">MCOR_56294</name>
</gene>
<dbReference type="InterPro" id="IPR052986">
    <property type="entry name" value="VLIG_GTPase"/>
</dbReference>
<evidence type="ECO:0000313" key="1">
    <source>
        <dbReference type="EMBL" id="CAC5424376.1"/>
    </source>
</evidence>
<dbReference type="PANTHER" id="PTHR14819">
    <property type="entry name" value="GTP-BINDING"/>
    <property type="match status" value="1"/>
</dbReference>
<accession>A0A6J8EXH4</accession>
<dbReference type="PANTHER" id="PTHR14819:SF5">
    <property type="entry name" value="INTERFERON-INDUCED VERY LARGE GTPASE 1"/>
    <property type="match status" value="1"/>
</dbReference>
<dbReference type="AlphaFoldDB" id="A0A6J8EXH4"/>
<dbReference type="OrthoDB" id="1597724at2759"/>
<reference evidence="1 2" key="1">
    <citation type="submission" date="2020-06" db="EMBL/GenBank/DDBJ databases">
        <authorList>
            <person name="Li R."/>
            <person name="Bekaert M."/>
        </authorList>
    </citation>
    <scope>NUCLEOTIDE SEQUENCE [LARGE SCALE GENOMIC DNA]</scope>
    <source>
        <strain evidence="2">wild</strain>
    </source>
</reference>
<dbReference type="Proteomes" id="UP000507470">
    <property type="component" value="Unassembled WGS sequence"/>
</dbReference>
<evidence type="ECO:0000313" key="2">
    <source>
        <dbReference type="Proteomes" id="UP000507470"/>
    </source>
</evidence>
<name>A0A6J8EXH4_MYTCO</name>
<keyword evidence="2" id="KW-1185">Reference proteome</keyword>